<accession>A0ABZ0KFP1</accession>
<dbReference type="RefSeq" id="WP_317926622.1">
    <property type="nucleotide sequence ID" value="NZ_CP137524.1"/>
</dbReference>
<keyword evidence="1" id="KW-1133">Transmembrane helix</keyword>
<gene>
    <name evidence="2" type="ORF">R5U08_23030</name>
</gene>
<evidence type="ECO:0000256" key="1">
    <source>
        <dbReference type="SAM" id="Phobius"/>
    </source>
</evidence>
<protein>
    <recommendedName>
        <fullName evidence="4">DUF4013 domain-containing protein</fullName>
    </recommendedName>
</protein>
<dbReference type="EMBL" id="CP137524">
    <property type="protein sequence ID" value="WOT36822.1"/>
    <property type="molecule type" value="Genomic_DNA"/>
</dbReference>
<feature type="transmembrane region" description="Helical" evidence="1">
    <location>
        <begin position="107"/>
        <end position="127"/>
    </location>
</feature>
<evidence type="ECO:0008006" key="4">
    <source>
        <dbReference type="Google" id="ProtNLM"/>
    </source>
</evidence>
<evidence type="ECO:0000313" key="3">
    <source>
        <dbReference type="Proteomes" id="UP001305002"/>
    </source>
</evidence>
<name>A0ABZ0KFP1_STRC4</name>
<reference evidence="2 3" key="2">
    <citation type="journal article" date="2024" name="Microb. Biotechnol.">
        <title>The involvement of multiple ABC transporters in daunorubicin efflux in Streptomyces coeruleorubidus.</title>
        <authorList>
            <person name="Dong J."/>
            <person name="Ning J."/>
            <person name="Tian Y."/>
            <person name="Li H."/>
            <person name="Chen H."/>
            <person name="Guan W."/>
        </authorList>
    </citation>
    <scope>NUCLEOTIDE SEQUENCE [LARGE SCALE GENOMIC DNA]</scope>
    <source>
        <strain evidence="2 3">CICC 11043</strain>
    </source>
</reference>
<keyword evidence="1" id="KW-0812">Transmembrane</keyword>
<dbReference type="Proteomes" id="UP001305002">
    <property type="component" value="Chromosome"/>
</dbReference>
<evidence type="ECO:0000313" key="2">
    <source>
        <dbReference type="EMBL" id="WOT36822.1"/>
    </source>
</evidence>
<proteinExistence type="predicted"/>
<reference evidence="2 3" key="1">
    <citation type="journal article" date="2021" name="J. Microbiol. Biotechnol.">
        <title>An Efficient Markerless Deletion System Suitable for the Industrial Strains of Streptomyces.</title>
        <authorList>
            <person name="Dong J."/>
            <person name="Wei J."/>
            <person name="Li H."/>
            <person name="Zhao S."/>
            <person name="Guan W."/>
        </authorList>
    </citation>
    <scope>NUCLEOTIDE SEQUENCE [LARGE SCALE GENOMIC DNA]</scope>
    <source>
        <strain evidence="2 3">CICC 11043</strain>
    </source>
</reference>
<feature type="transmembrane region" description="Helical" evidence="1">
    <location>
        <begin position="20"/>
        <end position="40"/>
    </location>
</feature>
<feature type="transmembrane region" description="Helical" evidence="1">
    <location>
        <begin position="172"/>
        <end position="196"/>
    </location>
</feature>
<keyword evidence="1" id="KW-0472">Membrane</keyword>
<feature type="transmembrane region" description="Helical" evidence="1">
    <location>
        <begin position="83"/>
        <end position="101"/>
    </location>
</feature>
<sequence>MSPHDVEQGNATAEPWQLALPFLAGIVIIWFGSVAMSFATRRVVVLLQQRIKDEEKAAGEEYHIPKFLQPELVPNIVEWGADVAQVLGLVLAPIIGLTALFTEGDFGIILTLILLVTLAGFSLFAFIHHFANPVSYGNFAKDWQAWISAGERRRKWLLPASWMLTIARVLRMSFVTTVGLAINLLFAVTILLSGYWSDIWS</sequence>
<organism evidence="2 3">
    <name type="scientific">Streptomyces coeruleorubidus</name>
    <dbReference type="NCBI Taxonomy" id="116188"/>
    <lineage>
        <taxon>Bacteria</taxon>
        <taxon>Bacillati</taxon>
        <taxon>Actinomycetota</taxon>
        <taxon>Actinomycetes</taxon>
        <taxon>Kitasatosporales</taxon>
        <taxon>Streptomycetaceae</taxon>
        <taxon>Streptomyces</taxon>
    </lineage>
</organism>
<keyword evidence="3" id="KW-1185">Reference proteome</keyword>